<evidence type="ECO:0000256" key="5">
    <source>
        <dbReference type="ARBA" id="ARBA00023136"/>
    </source>
</evidence>
<name>A0A553JPL0_SHEHA</name>
<evidence type="ECO:0000256" key="6">
    <source>
        <dbReference type="SAM" id="Phobius"/>
    </source>
</evidence>
<protein>
    <submittedName>
        <fullName evidence="8">Envelope stress response membrane protein PspC</fullName>
    </submittedName>
</protein>
<evidence type="ECO:0000313" key="9">
    <source>
        <dbReference type="Proteomes" id="UP000318126"/>
    </source>
</evidence>
<dbReference type="NCBIfam" id="TIGR02978">
    <property type="entry name" value="phageshock_pspC"/>
    <property type="match status" value="1"/>
</dbReference>
<sequence length="132" mass="14654">MSQANGRTLYRIPQSGKVAGVCAGIADYFNFETWLVRVAAASIFLLGGGGPVLFIYILLWVILDAKPGTEKSDVKAHKDIEVKKKVWQAGESAKMALRDVSEKFSGLESRLQKLERHVTSDNFDLKQEINNL</sequence>
<proteinExistence type="predicted"/>
<organism evidence="8 9">
    <name type="scientific">Shewanella hanedai</name>
    <name type="common">Alteromonas hanedai</name>
    <dbReference type="NCBI Taxonomy" id="25"/>
    <lineage>
        <taxon>Bacteria</taxon>
        <taxon>Pseudomonadati</taxon>
        <taxon>Pseudomonadota</taxon>
        <taxon>Gammaproteobacteria</taxon>
        <taxon>Alteromonadales</taxon>
        <taxon>Shewanellaceae</taxon>
        <taxon>Shewanella</taxon>
    </lineage>
</organism>
<dbReference type="Pfam" id="PF04024">
    <property type="entry name" value="PspC"/>
    <property type="match status" value="1"/>
</dbReference>
<dbReference type="EMBL" id="VKGK01000010">
    <property type="protein sequence ID" value="TRY14397.1"/>
    <property type="molecule type" value="Genomic_DNA"/>
</dbReference>
<dbReference type="InterPro" id="IPR014320">
    <property type="entry name" value="Phageshock_PspC"/>
</dbReference>
<dbReference type="RefSeq" id="WP_144040013.1">
    <property type="nucleotide sequence ID" value="NZ_BMPL01000008.1"/>
</dbReference>
<keyword evidence="4 6" id="KW-1133">Transmembrane helix</keyword>
<feature type="domain" description="Phage shock protein PspC N-terminal" evidence="7">
    <location>
        <begin position="7"/>
        <end position="65"/>
    </location>
</feature>
<comment type="caution">
    <text evidence="8">The sequence shown here is derived from an EMBL/GenBank/DDBJ whole genome shotgun (WGS) entry which is preliminary data.</text>
</comment>
<keyword evidence="3 6" id="KW-0812">Transmembrane</keyword>
<keyword evidence="9" id="KW-1185">Reference proteome</keyword>
<feature type="transmembrane region" description="Helical" evidence="6">
    <location>
        <begin position="38"/>
        <end position="63"/>
    </location>
</feature>
<evidence type="ECO:0000256" key="2">
    <source>
        <dbReference type="ARBA" id="ARBA00022475"/>
    </source>
</evidence>
<dbReference type="Proteomes" id="UP000318126">
    <property type="component" value="Unassembled WGS sequence"/>
</dbReference>
<reference evidence="9" key="1">
    <citation type="submission" date="2019-07" db="EMBL/GenBank/DDBJ databases">
        <title>Shewanella sp. YLB-08 draft genomic sequence.</title>
        <authorList>
            <person name="Yu L."/>
        </authorList>
    </citation>
    <scope>NUCLEOTIDE SEQUENCE [LARGE SCALE GENOMIC DNA]</scope>
    <source>
        <strain evidence="9">JCM 20706</strain>
    </source>
</reference>
<evidence type="ECO:0000256" key="3">
    <source>
        <dbReference type="ARBA" id="ARBA00022692"/>
    </source>
</evidence>
<gene>
    <name evidence="8" type="primary">pspC</name>
    <name evidence="8" type="ORF">FN961_09830</name>
</gene>
<keyword evidence="5 6" id="KW-0472">Membrane</keyword>
<evidence type="ECO:0000313" key="8">
    <source>
        <dbReference type="EMBL" id="TRY14397.1"/>
    </source>
</evidence>
<dbReference type="GO" id="GO:0005886">
    <property type="term" value="C:plasma membrane"/>
    <property type="evidence" value="ECO:0007669"/>
    <property type="project" value="UniProtKB-SubCell"/>
</dbReference>
<dbReference type="AlphaFoldDB" id="A0A553JPL0"/>
<evidence type="ECO:0000256" key="1">
    <source>
        <dbReference type="ARBA" id="ARBA00004162"/>
    </source>
</evidence>
<dbReference type="PANTHER" id="PTHR33885:SF3">
    <property type="entry name" value="PHAGE SHOCK PROTEIN C"/>
    <property type="match status" value="1"/>
</dbReference>
<evidence type="ECO:0000256" key="4">
    <source>
        <dbReference type="ARBA" id="ARBA00022989"/>
    </source>
</evidence>
<dbReference type="PANTHER" id="PTHR33885">
    <property type="entry name" value="PHAGE SHOCK PROTEIN C"/>
    <property type="match status" value="1"/>
</dbReference>
<evidence type="ECO:0000259" key="7">
    <source>
        <dbReference type="Pfam" id="PF04024"/>
    </source>
</evidence>
<accession>A0A553JPL0</accession>
<dbReference type="OrthoDB" id="7359894at2"/>
<dbReference type="InterPro" id="IPR052027">
    <property type="entry name" value="PspC"/>
</dbReference>
<dbReference type="InterPro" id="IPR007168">
    <property type="entry name" value="Phageshock_PspC_N"/>
</dbReference>
<keyword evidence="2" id="KW-1003">Cell membrane</keyword>
<comment type="subcellular location">
    <subcellularLocation>
        <location evidence="1">Cell membrane</location>
        <topology evidence="1">Single-pass membrane protein</topology>
    </subcellularLocation>
</comment>